<dbReference type="InterPro" id="IPR000182">
    <property type="entry name" value="GNAT_dom"/>
</dbReference>
<feature type="domain" description="N-acetyltransferase" evidence="3">
    <location>
        <begin position="27"/>
        <end position="180"/>
    </location>
</feature>
<accession>A0A4V2S2L2</accession>
<name>A0A4V2S2L2_9GAMM</name>
<dbReference type="CDD" id="cd04301">
    <property type="entry name" value="NAT_SF"/>
    <property type="match status" value="1"/>
</dbReference>
<evidence type="ECO:0000256" key="2">
    <source>
        <dbReference type="ARBA" id="ARBA00023315"/>
    </source>
</evidence>
<dbReference type="PANTHER" id="PTHR43877:SF1">
    <property type="entry name" value="ACETYLTRANSFERASE"/>
    <property type="match status" value="1"/>
</dbReference>
<comment type="caution">
    <text evidence="4">The sequence shown here is derived from an EMBL/GenBank/DDBJ whole genome shotgun (WGS) entry which is preliminary data.</text>
</comment>
<gene>
    <name evidence="4" type="ORF">EV148_104263</name>
</gene>
<dbReference type="GO" id="GO:0016747">
    <property type="term" value="F:acyltransferase activity, transferring groups other than amino-acyl groups"/>
    <property type="evidence" value="ECO:0007669"/>
    <property type="project" value="InterPro"/>
</dbReference>
<dbReference type="OrthoDB" id="9807426at2"/>
<keyword evidence="1 4" id="KW-0808">Transferase</keyword>
<proteinExistence type="predicted"/>
<keyword evidence="5" id="KW-1185">Reference proteome</keyword>
<dbReference type="PROSITE" id="PS51186">
    <property type="entry name" value="GNAT"/>
    <property type="match status" value="1"/>
</dbReference>
<sequence length="190" mass="21342">MTAHRPTDRTPARPRGRAFTTTDGRVLRVRPVRADDVEALKRGFARLTPEQVRQRTFHRMNELSDEAAHRLADIDPATTAAYVVVDEAGELHGEARMHVLPEGDSAEFALVVDPEMVGIGLGRALMRRLIEEARRRGLRELWGTVLADNALMLDFAHRLGASRERVPGEADVVRVRFDLARWRLPRSAPA</sequence>
<evidence type="ECO:0000313" key="4">
    <source>
        <dbReference type="EMBL" id="TCO40900.1"/>
    </source>
</evidence>
<keyword evidence="2" id="KW-0012">Acyltransferase</keyword>
<dbReference type="Gene3D" id="3.40.630.30">
    <property type="match status" value="1"/>
</dbReference>
<dbReference type="Proteomes" id="UP000294862">
    <property type="component" value="Unassembled WGS sequence"/>
</dbReference>
<dbReference type="SUPFAM" id="SSF55729">
    <property type="entry name" value="Acyl-CoA N-acyltransferases (Nat)"/>
    <property type="match status" value="1"/>
</dbReference>
<dbReference type="InterPro" id="IPR016181">
    <property type="entry name" value="Acyl_CoA_acyltransferase"/>
</dbReference>
<protein>
    <submittedName>
        <fullName evidence="4">Acetyltransferase (GNAT) family protein</fullName>
    </submittedName>
</protein>
<evidence type="ECO:0000259" key="3">
    <source>
        <dbReference type="PROSITE" id="PS51186"/>
    </source>
</evidence>
<dbReference type="AlphaFoldDB" id="A0A4V2S2L2"/>
<evidence type="ECO:0000256" key="1">
    <source>
        <dbReference type="ARBA" id="ARBA00022679"/>
    </source>
</evidence>
<dbReference type="Pfam" id="PF00583">
    <property type="entry name" value="Acetyltransf_1"/>
    <property type="match status" value="1"/>
</dbReference>
<evidence type="ECO:0000313" key="5">
    <source>
        <dbReference type="Proteomes" id="UP000294862"/>
    </source>
</evidence>
<organism evidence="4 5">
    <name type="scientific">Dokdonella fugitiva</name>
    <dbReference type="NCBI Taxonomy" id="328517"/>
    <lineage>
        <taxon>Bacteria</taxon>
        <taxon>Pseudomonadati</taxon>
        <taxon>Pseudomonadota</taxon>
        <taxon>Gammaproteobacteria</taxon>
        <taxon>Lysobacterales</taxon>
        <taxon>Rhodanobacteraceae</taxon>
        <taxon>Dokdonella</taxon>
    </lineage>
</organism>
<dbReference type="EMBL" id="SLWQ01000004">
    <property type="protein sequence ID" value="TCO40900.1"/>
    <property type="molecule type" value="Genomic_DNA"/>
</dbReference>
<dbReference type="PANTHER" id="PTHR43877">
    <property type="entry name" value="AMINOALKYLPHOSPHONATE N-ACETYLTRANSFERASE-RELATED-RELATED"/>
    <property type="match status" value="1"/>
</dbReference>
<reference evidence="4 5" key="1">
    <citation type="journal article" date="2015" name="Stand. Genomic Sci.">
        <title>Genomic Encyclopedia of Bacterial and Archaeal Type Strains, Phase III: the genomes of soil and plant-associated and newly described type strains.</title>
        <authorList>
            <person name="Whitman W.B."/>
            <person name="Woyke T."/>
            <person name="Klenk H.P."/>
            <person name="Zhou Y."/>
            <person name="Lilburn T.G."/>
            <person name="Beck B.J."/>
            <person name="De Vos P."/>
            <person name="Vandamme P."/>
            <person name="Eisen J.A."/>
            <person name="Garrity G."/>
            <person name="Hugenholtz P."/>
            <person name="Kyrpides N.C."/>
        </authorList>
    </citation>
    <scope>NUCLEOTIDE SEQUENCE [LARGE SCALE GENOMIC DNA]</scope>
    <source>
        <strain evidence="4 5">A3</strain>
    </source>
</reference>
<dbReference type="InterPro" id="IPR050832">
    <property type="entry name" value="Bact_Acetyltransf"/>
</dbReference>
<dbReference type="RefSeq" id="WP_131997420.1">
    <property type="nucleotide sequence ID" value="NZ_JACGXM010000010.1"/>
</dbReference>